<dbReference type="PROSITE" id="PS51318">
    <property type="entry name" value="TAT"/>
    <property type="match status" value="1"/>
</dbReference>
<reference evidence="8 9" key="1">
    <citation type="submission" date="2024-04" db="EMBL/GenBank/DDBJ databases">
        <title>Isolation of an actinomycete strain from pig manure.</title>
        <authorList>
            <person name="Gong T."/>
            <person name="Yu Z."/>
            <person name="An M."/>
            <person name="Wei C."/>
            <person name="Yang W."/>
            <person name="Liu L."/>
        </authorList>
    </citation>
    <scope>NUCLEOTIDE SEQUENCE [LARGE SCALE GENOMIC DNA]</scope>
    <source>
        <strain evidence="8 9">ZF39</strain>
    </source>
</reference>
<accession>A0ABZ3FTJ0</accession>
<evidence type="ECO:0000259" key="6">
    <source>
        <dbReference type="Pfam" id="PF00561"/>
    </source>
</evidence>
<feature type="domain" description="AB hydrolase-1" evidence="6">
    <location>
        <begin position="115"/>
        <end position="264"/>
    </location>
</feature>
<dbReference type="InterPro" id="IPR029058">
    <property type="entry name" value="AB_hydrolase_fold"/>
</dbReference>
<feature type="region of interest" description="Disordered" evidence="4">
    <location>
        <begin position="381"/>
        <end position="410"/>
    </location>
</feature>
<dbReference type="Gene3D" id="3.40.50.1820">
    <property type="entry name" value="alpha/beta hydrolase"/>
    <property type="match status" value="2"/>
</dbReference>
<gene>
    <name evidence="8" type="ORF">AADG42_12425</name>
</gene>
<dbReference type="PANTHER" id="PTHR43248">
    <property type="entry name" value="2-SUCCINYL-6-HYDROXY-2,4-CYCLOHEXADIENE-1-CARBOXYLATE SYNTHASE"/>
    <property type="match status" value="1"/>
</dbReference>
<dbReference type="RefSeq" id="WP_425309527.1">
    <property type="nucleotide sequence ID" value="NZ_CP154795.1"/>
</dbReference>
<evidence type="ECO:0000256" key="1">
    <source>
        <dbReference type="ARBA" id="ARBA00010088"/>
    </source>
</evidence>
<feature type="signal peptide" evidence="5">
    <location>
        <begin position="1"/>
        <end position="35"/>
    </location>
</feature>
<evidence type="ECO:0000256" key="4">
    <source>
        <dbReference type="SAM" id="MobiDB-lite"/>
    </source>
</evidence>
<keyword evidence="9" id="KW-1185">Reference proteome</keyword>
<name>A0ABZ3FTJ0_9ACTN</name>
<keyword evidence="3 8" id="KW-0378">Hydrolase</keyword>
<feature type="chain" id="PRO_5047550815" evidence="5">
    <location>
        <begin position="36"/>
        <end position="558"/>
    </location>
</feature>
<keyword evidence="2 5" id="KW-0732">Signal</keyword>
<feature type="compositionally biased region" description="Basic and acidic residues" evidence="4">
    <location>
        <begin position="399"/>
        <end position="410"/>
    </location>
</feature>
<dbReference type="Proteomes" id="UP001442841">
    <property type="component" value="Chromosome"/>
</dbReference>
<evidence type="ECO:0000256" key="2">
    <source>
        <dbReference type="ARBA" id="ARBA00022729"/>
    </source>
</evidence>
<dbReference type="EMBL" id="CP154795">
    <property type="protein sequence ID" value="XAN08074.1"/>
    <property type="molecule type" value="Genomic_DNA"/>
</dbReference>
<dbReference type="SUPFAM" id="SSF53474">
    <property type="entry name" value="alpha/beta-Hydrolases"/>
    <property type="match status" value="1"/>
</dbReference>
<sequence>MSLTTRTLTTRTLTRLLGVTSALALLAGLPLTAQAAPANPEAARTDRVEVSLDWAECPRTAALDFFPGVEPAPGVVCATAKVPLDYDEPEGATVELFVAKHPARNPEQRIGSLFVNPGGPGPEASYLALLAEMFYSEQVLDRFDIIAMDPRGTGLSTPVVCHPSTKTQQQQGRGFASVIPLTPSEQADYLNSAKDIAKGCGKEGQPLASAMSTAQAARDMDVLRRAVGDDKLSYLGQSYGSYLGQVYANMFPDRVRALAIDGVLDPVAWAGTPGTAHEPMTLRLASAEGAWEELQAAFAWCPEGDAATCEARAAERQATFDRVAERVKQKPVPFTDPWFGEVMVGYGLFIDMVHSALYAPDAPHQVAALLEAFDALTDQAASSEETERARASAKAARTQAKEKQPRPRPHTMDGYDQLSMAHYVVLCTDSLNPKAQKDWAPAIAARGLDAPHFSAMWGWRSAPCASQFWTAIDEDAWRGPFTNHTSAPILVVGNRYDPATPYSGAVAASQLLPNSVLLTVEMFGHMSYLSNTCATEAIEDYLVSGTPSATRVCAPDAG</sequence>
<dbReference type="Pfam" id="PF00561">
    <property type="entry name" value="Abhydrolase_1"/>
    <property type="match status" value="1"/>
</dbReference>
<dbReference type="GO" id="GO:0016787">
    <property type="term" value="F:hydrolase activity"/>
    <property type="evidence" value="ECO:0007669"/>
    <property type="project" value="UniProtKB-KW"/>
</dbReference>
<evidence type="ECO:0000313" key="9">
    <source>
        <dbReference type="Proteomes" id="UP001442841"/>
    </source>
</evidence>
<comment type="similarity">
    <text evidence="1">Belongs to the peptidase S33 family.</text>
</comment>
<dbReference type="InterPro" id="IPR000073">
    <property type="entry name" value="AB_hydrolase_1"/>
</dbReference>
<evidence type="ECO:0000256" key="5">
    <source>
        <dbReference type="SAM" id="SignalP"/>
    </source>
</evidence>
<dbReference type="Pfam" id="PF08386">
    <property type="entry name" value="Abhydrolase_4"/>
    <property type="match status" value="1"/>
</dbReference>
<dbReference type="InterPro" id="IPR006311">
    <property type="entry name" value="TAT_signal"/>
</dbReference>
<feature type="domain" description="Peptidase S33 tripeptidyl aminopeptidase-like C-terminal" evidence="7">
    <location>
        <begin position="451"/>
        <end position="549"/>
    </location>
</feature>
<evidence type="ECO:0000313" key="8">
    <source>
        <dbReference type="EMBL" id="XAN08074.1"/>
    </source>
</evidence>
<protein>
    <submittedName>
        <fullName evidence="8">Alpha/beta hydrolase</fullName>
    </submittedName>
</protein>
<proteinExistence type="inferred from homology"/>
<dbReference type="InterPro" id="IPR051601">
    <property type="entry name" value="Serine_prot/Carboxylest_S33"/>
</dbReference>
<dbReference type="InterPro" id="IPR013595">
    <property type="entry name" value="Pept_S33_TAP-like_C"/>
</dbReference>
<evidence type="ECO:0000256" key="3">
    <source>
        <dbReference type="ARBA" id="ARBA00022801"/>
    </source>
</evidence>
<evidence type="ECO:0000259" key="7">
    <source>
        <dbReference type="Pfam" id="PF08386"/>
    </source>
</evidence>
<organism evidence="8 9">
    <name type="scientific">Ammonicoccus fulvus</name>
    <dbReference type="NCBI Taxonomy" id="3138240"/>
    <lineage>
        <taxon>Bacteria</taxon>
        <taxon>Bacillati</taxon>
        <taxon>Actinomycetota</taxon>
        <taxon>Actinomycetes</taxon>
        <taxon>Propionibacteriales</taxon>
        <taxon>Propionibacteriaceae</taxon>
        <taxon>Ammonicoccus</taxon>
    </lineage>
</organism>
<dbReference type="PANTHER" id="PTHR43248:SF29">
    <property type="entry name" value="TRIPEPTIDYL AMINOPEPTIDASE"/>
    <property type="match status" value="1"/>
</dbReference>